<dbReference type="CDD" id="cd16334">
    <property type="entry name" value="LppX-like"/>
    <property type="match status" value="1"/>
</dbReference>
<evidence type="ECO:0000256" key="3">
    <source>
        <dbReference type="ARBA" id="ARBA00022475"/>
    </source>
</evidence>
<evidence type="ECO:0000256" key="4">
    <source>
        <dbReference type="ARBA" id="ARBA00022729"/>
    </source>
</evidence>
<evidence type="ECO:0000256" key="1">
    <source>
        <dbReference type="ARBA" id="ARBA00004196"/>
    </source>
</evidence>
<keyword evidence="7 9" id="KW-0449">Lipoprotein</keyword>
<proteinExistence type="inferred from homology"/>
<evidence type="ECO:0000313" key="10">
    <source>
        <dbReference type="Proteomes" id="UP000036334"/>
    </source>
</evidence>
<reference evidence="9 10" key="1">
    <citation type="submission" date="2015-05" db="EMBL/GenBank/DDBJ databases">
        <title>Genome sequence of Mycobacterium haemophilum.</title>
        <authorList>
            <person name="Greninger A.L."/>
            <person name="Cunningham G."/>
            <person name="Miller S."/>
        </authorList>
    </citation>
    <scope>NUCLEOTIDE SEQUENCE [LARGE SCALE GENOMIC DNA]</scope>
    <source>
        <strain evidence="10">UC1</strain>
    </source>
</reference>
<feature type="chain" id="PRO_5005236250" evidence="8">
    <location>
        <begin position="31"/>
        <end position="233"/>
    </location>
</feature>
<dbReference type="Pfam" id="PF07161">
    <property type="entry name" value="LppX_LprAFG"/>
    <property type="match status" value="1"/>
</dbReference>
<dbReference type="SUPFAM" id="SSF89392">
    <property type="entry name" value="Prokaryotic lipoproteins and lipoprotein localization factors"/>
    <property type="match status" value="1"/>
</dbReference>
<sequence>MNDRKQAATSVVLVALSACLALGLSGCSSAKPDAQEQTSSTSSAPSDPALVAEIKQSLETTKALTSVHVAVQTTGKVDALLGISNADVDVRANPLAVKGVCTYNDQAGVPFRVQGDNISVKLFDDWSNLGSVSELSTSHVLDPTTGMTQLLSGVTNLQAQGTEVIDGISTTKITGTIPASSVKMLDPKAKGSKSATVWIAQDGSHHLVRASIDLGSGSIQLTQSKWNQPVAVD</sequence>
<dbReference type="Gene3D" id="2.50.20.20">
    <property type="match status" value="1"/>
</dbReference>
<evidence type="ECO:0000256" key="7">
    <source>
        <dbReference type="ARBA" id="ARBA00023288"/>
    </source>
</evidence>
<evidence type="ECO:0000256" key="2">
    <source>
        <dbReference type="ARBA" id="ARBA00009194"/>
    </source>
</evidence>
<dbReference type="AlphaFoldDB" id="A0A0I9TNC2"/>
<protein>
    <submittedName>
        <fullName evidence="9">Lipoprotein LppX</fullName>
    </submittedName>
</protein>
<keyword evidence="10" id="KW-1185">Reference proteome</keyword>
<evidence type="ECO:0000256" key="8">
    <source>
        <dbReference type="SAM" id="SignalP"/>
    </source>
</evidence>
<dbReference type="InterPro" id="IPR029046">
    <property type="entry name" value="LolA/LolB/LppX"/>
</dbReference>
<evidence type="ECO:0000313" key="9">
    <source>
        <dbReference type="EMBL" id="KLO36173.1"/>
    </source>
</evidence>
<comment type="caution">
    <text evidence="9">The sequence shown here is derived from an EMBL/GenBank/DDBJ whole genome shotgun (WGS) entry which is preliminary data.</text>
</comment>
<dbReference type="GO" id="GO:0030313">
    <property type="term" value="C:cell envelope"/>
    <property type="evidence" value="ECO:0007669"/>
    <property type="project" value="UniProtKB-SubCell"/>
</dbReference>
<keyword evidence="6" id="KW-0564">Palmitate</keyword>
<comment type="similarity">
    <text evidence="2">Belongs to the LppX/LprAFG lipoprotein family.</text>
</comment>
<evidence type="ECO:0000256" key="5">
    <source>
        <dbReference type="ARBA" id="ARBA00023136"/>
    </source>
</evidence>
<accession>A0A0I9TNC2</accession>
<comment type="subcellular location">
    <subcellularLocation>
        <location evidence="1">Cell envelope</location>
    </subcellularLocation>
</comment>
<organism evidence="9 10">
    <name type="scientific">Mycobacterium haemophilum</name>
    <dbReference type="NCBI Taxonomy" id="29311"/>
    <lineage>
        <taxon>Bacteria</taxon>
        <taxon>Bacillati</taxon>
        <taxon>Actinomycetota</taxon>
        <taxon>Actinomycetes</taxon>
        <taxon>Mycobacteriales</taxon>
        <taxon>Mycobacteriaceae</taxon>
        <taxon>Mycobacterium</taxon>
    </lineage>
</organism>
<name>A0A0I9TNC2_9MYCO</name>
<dbReference type="PROSITE" id="PS51257">
    <property type="entry name" value="PROKAR_LIPOPROTEIN"/>
    <property type="match status" value="1"/>
</dbReference>
<keyword evidence="4 8" id="KW-0732">Signal</keyword>
<dbReference type="OrthoDB" id="4707201at2"/>
<dbReference type="PATRIC" id="fig|29311.18.peg.4276"/>
<dbReference type="RefSeq" id="WP_047314835.1">
    <property type="nucleotide sequence ID" value="NZ_LDPQ01000008.1"/>
</dbReference>
<feature type="signal peptide" evidence="8">
    <location>
        <begin position="1"/>
        <end position="30"/>
    </location>
</feature>
<keyword evidence="3" id="KW-1003">Cell membrane</keyword>
<dbReference type="InterPro" id="IPR009830">
    <property type="entry name" value="LppX/LprAFG"/>
</dbReference>
<dbReference type="Proteomes" id="UP000036334">
    <property type="component" value="Unassembled WGS sequence"/>
</dbReference>
<evidence type="ECO:0000256" key="6">
    <source>
        <dbReference type="ARBA" id="ARBA00023139"/>
    </source>
</evidence>
<keyword evidence="5" id="KW-0472">Membrane</keyword>
<dbReference type="STRING" id="1202450.B586_03315"/>
<gene>
    <name evidence="9" type="ORF">ABH38_13325</name>
</gene>
<dbReference type="EMBL" id="LDPR01000010">
    <property type="protein sequence ID" value="KLO36173.1"/>
    <property type="molecule type" value="Genomic_DNA"/>
</dbReference>